<feature type="transmembrane region" description="Helical" evidence="1">
    <location>
        <begin position="47"/>
        <end position="73"/>
    </location>
</feature>
<proteinExistence type="predicted"/>
<evidence type="ECO:0000313" key="2">
    <source>
        <dbReference type="EMBL" id="GIG08644.1"/>
    </source>
</evidence>
<dbReference type="AlphaFoldDB" id="A0A8J3P9L7"/>
<keyword evidence="1" id="KW-0812">Transmembrane</keyword>
<gene>
    <name evidence="2" type="ORF">Cco03nite_53440</name>
</gene>
<keyword evidence="3" id="KW-1185">Reference proteome</keyword>
<dbReference type="Pfam" id="PF11188">
    <property type="entry name" value="DUF2975"/>
    <property type="match status" value="1"/>
</dbReference>
<organism evidence="2 3">
    <name type="scientific">Catellatospora coxensis</name>
    <dbReference type="NCBI Taxonomy" id="310354"/>
    <lineage>
        <taxon>Bacteria</taxon>
        <taxon>Bacillati</taxon>
        <taxon>Actinomycetota</taxon>
        <taxon>Actinomycetes</taxon>
        <taxon>Micromonosporales</taxon>
        <taxon>Micromonosporaceae</taxon>
        <taxon>Catellatospora</taxon>
    </lineage>
</organism>
<feature type="transmembrane region" description="Helical" evidence="1">
    <location>
        <begin position="85"/>
        <end position="107"/>
    </location>
</feature>
<sequence length="165" mass="17577">MGKMPILALRAVIAVLVAISLFVQIVMVAANANEMDPALVSMGNPWALIGAIVFGLLVFEVVLVCVWQLLAMVRRGTVFSYASFRYVDVIIGAIVAEAVLLAVLLLAQVPGSDGESPGVFIMMGGIVLAVLFVALIVLVLRMLLAQAVAREVEAKQMRADLDEVI</sequence>
<evidence type="ECO:0000313" key="3">
    <source>
        <dbReference type="Proteomes" id="UP000630887"/>
    </source>
</evidence>
<feature type="transmembrane region" description="Helical" evidence="1">
    <location>
        <begin position="7"/>
        <end position="27"/>
    </location>
</feature>
<keyword evidence="1" id="KW-1133">Transmembrane helix</keyword>
<reference evidence="2 3" key="1">
    <citation type="submission" date="2021-01" db="EMBL/GenBank/DDBJ databases">
        <title>Whole genome shotgun sequence of Catellatospora coxensis NBRC 107359.</title>
        <authorList>
            <person name="Komaki H."/>
            <person name="Tamura T."/>
        </authorList>
    </citation>
    <scope>NUCLEOTIDE SEQUENCE [LARGE SCALE GENOMIC DNA]</scope>
    <source>
        <strain evidence="2 3">NBRC 107359</strain>
    </source>
</reference>
<comment type="caution">
    <text evidence="2">The sequence shown here is derived from an EMBL/GenBank/DDBJ whole genome shotgun (WGS) entry which is preliminary data.</text>
</comment>
<dbReference type="EMBL" id="BONI01000050">
    <property type="protein sequence ID" value="GIG08644.1"/>
    <property type="molecule type" value="Genomic_DNA"/>
</dbReference>
<feature type="transmembrane region" description="Helical" evidence="1">
    <location>
        <begin position="119"/>
        <end position="140"/>
    </location>
</feature>
<accession>A0A8J3P9L7</accession>
<keyword evidence="1" id="KW-0472">Membrane</keyword>
<name>A0A8J3P9L7_9ACTN</name>
<protein>
    <submittedName>
        <fullName evidence="2">Transporter</fullName>
    </submittedName>
</protein>
<evidence type="ECO:0000256" key="1">
    <source>
        <dbReference type="SAM" id="Phobius"/>
    </source>
</evidence>
<dbReference type="InterPro" id="IPR021354">
    <property type="entry name" value="DUF2975"/>
</dbReference>
<dbReference type="Proteomes" id="UP000630887">
    <property type="component" value="Unassembled WGS sequence"/>
</dbReference>